<dbReference type="InterPro" id="IPR010559">
    <property type="entry name" value="Sig_transdc_His_kin_internal"/>
</dbReference>
<feature type="transmembrane region" description="Helical" evidence="1">
    <location>
        <begin position="178"/>
        <end position="196"/>
    </location>
</feature>
<dbReference type="GO" id="GO:0000155">
    <property type="term" value="F:phosphorelay sensor kinase activity"/>
    <property type="evidence" value="ECO:0007669"/>
    <property type="project" value="InterPro"/>
</dbReference>
<comment type="caution">
    <text evidence="4">The sequence shown here is derived from an EMBL/GenBank/DDBJ whole genome shotgun (WGS) entry which is preliminary data.</text>
</comment>
<evidence type="ECO:0000256" key="1">
    <source>
        <dbReference type="SAM" id="Phobius"/>
    </source>
</evidence>
<organism evidence="4 5">
    <name type="scientific">Paraglaciecola arctica BSs20135</name>
    <dbReference type="NCBI Taxonomy" id="493475"/>
    <lineage>
        <taxon>Bacteria</taxon>
        <taxon>Pseudomonadati</taxon>
        <taxon>Pseudomonadota</taxon>
        <taxon>Gammaproteobacteria</taxon>
        <taxon>Alteromonadales</taxon>
        <taxon>Alteromonadaceae</taxon>
        <taxon>Paraglaciecola</taxon>
    </lineage>
</organism>
<dbReference type="InterPro" id="IPR050640">
    <property type="entry name" value="Bact_2-comp_sensor_kinase"/>
</dbReference>
<evidence type="ECO:0000259" key="2">
    <source>
        <dbReference type="Pfam" id="PF06580"/>
    </source>
</evidence>
<dbReference type="Proteomes" id="UP000006327">
    <property type="component" value="Unassembled WGS sequence"/>
</dbReference>
<evidence type="ECO:0000313" key="5">
    <source>
        <dbReference type="Proteomes" id="UP000006327"/>
    </source>
</evidence>
<dbReference type="Pfam" id="PF06580">
    <property type="entry name" value="His_kinase"/>
    <property type="match status" value="1"/>
</dbReference>
<keyword evidence="5" id="KW-1185">Reference proteome</keyword>
<gene>
    <name evidence="4" type="ORF">GARC_2731</name>
</gene>
<keyword evidence="1" id="KW-0472">Membrane</keyword>
<reference evidence="4 5" key="1">
    <citation type="journal article" date="2017" name="Antonie Van Leeuwenhoek">
        <title>Rhizobium rhizosphaerae sp. nov., a novel species isolated from rice rhizosphere.</title>
        <authorList>
            <person name="Zhao J.J."/>
            <person name="Zhang J."/>
            <person name="Zhang R.J."/>
            <person name="Zhang C.W."/>
            <person name="Yin H.Q."/>
            <person name="Zhang X.X."/>
        </authorList>
    </citation>
    <scope>NUCLEOTIDE SEQUENCE [LARGE SCALE GENOMIC DNA]</scope>
    <source>
        <strain evidence="4 5">BSs20135</strain>
    </source>
</reference>
<dbReference type="STRING" id="493475.GARC_2731"/>
<dbReference type="PANTHER" id="PTHR34220">
    <property type="entry name" value="SENSOR HISTIDINE KINASE YPDA"/>
    <property type="match status" value="1"/>
</dbReference>
<accession>K6Y6V5</accession>
<dbReference type="PANTHER" id="PTHR34220:SF7">
    <property type="entry name" value="SENSOR HISTIDINE KINASE YPDA"/>
    <property type="match status" value="1"/>
</dbReference>
<feature type="domain" description="7TM-DISM receptor extracellular" evidence="3">
    <location>
        <begin position="179"/>
        <end position="358"/>
    </location>
</feature>
<evidence type="ECO:0008006" key="6">
    <source>
        <dbReference type="Google" id="ProtNLM"/>
    </source>
</evidence>
<protein>
    <recommendedName>
        <fullName evidence="6">Signal transduction histidine kinase internal region domain-containing protein</fullName>
    </recommendedName>
</protein>
<evidence type="ECO:0000313" key="4">
    <source>
        <dbReference type="EMBL" id="GAC19696.1"/>
    </source>
</evidence>
<dbReference type="OrthoDB" id="625140at2"/>
<feature type="transmembrane region" description="Helical" evidence="1">
    <location>
        <begin position="235"/>
        <end position="260"/>
    </location>
</feature>
<keyword evidence="1" id="KW-0812">Transmembrane</keyword>
<dbReference type="AlphaFoldDB" id="K6Y6V5"/>
<feature type="domain" description="Signal transduction histidine kinase internal region" evidence="2">
    <location>
        <begin position="381"/>
        <end position="455"/>
    </location>
</feature>
<sequence length="583" mass="66300">MRFHLFITLLIYSFIVQSANSKEPDLIISDTYYLMLDDHPDYAKPVLDRSQWQTYNFSGIPLSDENFWVQVDFEIDTPSTQPLGVLVSILGSFDAYWDGEFIASNGVVGQDKNSETPGLIDKIMLLPTHLTQVGTHTLSMRVSAHHNAPTLLHGSFWSLVTDYESLVQIPYRQASRPMVMSGALLLIALYSFLVYFKSFRQPSYPIFSLLCLSILALTFAESWRGLWPYTYDWQIPRLIVVLALSCFISLLLSLFFAWFFHFKGIERIAWISLALLAQFGVIIFMDGYDNRSLYVFLIGVTISGGICLHALIQKQENALLMLGGMLLFIAPISINTYSYMDQYFFVSFAALIGLMLYTLAKTMRSKQQQLLQSQINASRLELELVKRNLQPHFILNTLTAIEEWIEDSPKTAVKFIQALADEFRYMAHMSAQRIIQIKDEIGLCQSHLKVMGYRTNIEFSMVCDIEYNEASIPPGILLTLLENALSHNLYQQGDVVFTLKQSIFAEQSSQQLIFIAPITQKSSDKGINLGIGSQYIEARLTESYADKWDMKSCLNDNNWQVTLTFPLSNVAPKTLDSLEVNQA</sequence>
<keyword evidence="1" id="KW-1133">Transmembrane helix</keyword>
<dbReference type="eggNOG" id="COG2972">
    <property type="taxonomic scope" value="Bacteria"/>
</dbReference>
<feature type="transmembrane region" description="Helical" evidence="1">
    <location>
        <begin position="203"/>
        <end position="223"/>
    </location>
</feature>
<dbReference type="GO" id="GO:0016020">
    <property type="term" value="C:membrane"/>
    <property type="evidence" value="ECO:0007669"/>
    <property type="project" value="InterPro"/>
</dbReference>
<dbReference type="RefSeq" id="WP_007620832.1">
    <property type="nucleotide sequence ID" value="NZ_BAEO01000037.1"/>
</dbReference>
<evidence type="ECO:0000259" key="3">
    <source>
        <dbReference type="Pfam" id="PF07695"/>
    </source>
</evidence>
<dbReference type="InterPro" id="IPR011623">
    <property type="entry name" value="7TMR_DISM_rcpt_extracell_dom1"/>
</dbReference>
<feature type="transmembrane region" description="Helical" evidence="1">
    <location>
        <begin position="291"/>
        <end position="312"/>
    </location>
</feature>
<feature type="transmembrane region" description="Helical" evidence="1">
    <location>
        <begin position="343"/>
        <end position="360"/>
    </location>
</feature>
<feature type="transmembrane region" description="Helical" evidence="1">
    <location>
        <begin position="319"/>
        <end position="337"/>
    </location>
</feature>
<feature type="transmembrane region" description="Helical" evidence="1">
    <location>
        <begin position="267"/>
        <end position="285"/>
    </location>
</feature>
<name>K6Y6V5_9ALTE</name>
<dbReference type="EMBL" id="BAEO01000037">
    <property type="protein sequence ID" value="GAC19696.1"/>
    <property type="molecule type" value="Genomic_DNA"/>
</dbReference>
<proteinExistence type="predicted"/>
<dbReference type="Pfam" id="PF07695">
    <property type="entry name" value="7TMR-DISM_7TM"/>
    <property type="match status" value="1"/>
</dbReference>